<dbReference type="EMBL" id="JADGMS010000001">
    <property type="protein sequence ID" value="KAF9688827.1"/>
    <property type="molecule type" value="Genomic_DNA"/>
</dbReference>
<organism evidence="4 5">
    <name type="scientific">Salix dunnii</name>
    <dbReference type="NCBI Taxonomy" id="1413687"/>
    <lineage>
        <taxon>Eukaryota</taxon>
        <taxon>Viridiplantae</taxon>
        <taxon>Streptophyta</taxon>
        <taxon>Embryophyta</taxon>
        <taxon>Tracheophyta</taxon>
        <taxon>Spermatophyta</taxon>
        <taxon>Magnoliopsida</taxon>
        <taxon>eudicotyledons</taxon>
        <taxon>Gunneridae</taxon>
        <taxon>Pentapetalae</taxon>
        <taxon>rosids</taxon>
        <taxon>fabids</taxon>
        <taxon>Malpighiales</taxon>
        <taxon>Salicaceae</taxon>
        <taxon>Saliceae</taxon>
        <taxon>Salix</taxon>
    </lineage>
</organism>
<reference evidence="4 5" key="1">
    <citation type="submission" date="2020-10" db="EMBL/GenBank/DDBJ databases">
        <title>Plant Genome Project.</title>
        <authorList>
            <person name="Zhang R.-G."/>
        </authorList>
    </citation>
    <scope>NUCLEOTIDE SEQUENCE [LARGE SCALE GENOMIC DNA]</scope>
    <source>
        <strain evidence="4">FAFU-HL-1</strain>
        <tissue evidence="4">Leaf</tissue>
    </source>
</reference>
<evidence type="ECO:0000313" key="5">
    <source>
        <dbReference type="Proteomes" id="UP000657918"/>
    </source>
</evidence>
<accession>A0A835N9F1</accession>
<dbReference type="Proteomes" id="UP000657918">
    <property type="component" value="Unassembled WGS sequence"/>
</dbReference>
<keyword evidence="5" id="KW-1185">Reference proteome</keyword>
<evidence type="ECO:0000256" key="2">
    <source>
        <dbReference type="ARBA" id="ARBA00022679"/>
    </source>
</evidence>
<sequence length="644" mass="73801">MERSKTPLNTEEDLQELLRTLPSERNLDGTNSLYLYQGAWIPSFNLRGVDSFQRHFVAQDTDIIVASMPKSGTTWLKALAFSVAKRHIYGPRESPLLTTSPHELVRFFETDLYSKDQLPDLDQLPPPRIFGCHSHYANLPESIRDSKCKVVYICRNPLDQIVSFFQFAHKFKVDDGVSLLSLDECYDNICRGAYGQGPFWDNVLGYWKASLERPDKVLFLKYEELKEDIVFNLKKLAEFLGVPFTDEEEKEGVVEEISKLCSFDNLRNLEVNKNGVRPLSGAPNSAFFRKGKVGDWVNYLSPSMAEKFLDIVEEKLAGSGLTFRKSQETDEDSFQEFVLALPTGKDWDGAPLLLHNDTWYPAYCIRGVVSFQQNFRAQDTDIILTSLPKSGTTWLKALTFSVVNRDRCSSRESPLITTPPHELVPFLETDLYLKSQNPNLDFSPPRILSCHTHYTSLPQSIRDSNCKIVYICRNPLDQVVSYFHFIRSRASGSTRPLSSIEDCFENMCRGVQSHGPFWNSMLSYWRASLERPDKVLFLKYEDMKEDIIFNLKRLAEFVGFPFTEKEDKEGVIEEISRLCSFENLKELEVNRNGFHSSGFSNSAFFRKGEVGDWTNHISPSMAETFWKIVEEKLNGSGLTFKTSH</sequence>
<dbReference type="SUPFAM" id="SSF52540">
    <property type="entry name" value="P-loop containing nucleoside triphosphate hydrolases"/>
    <property type="match status" value="2"/>
</dbReference>
<evidence type="ECO:0000313" key="4">
    <source>
        <dbReference type="EMBL" id="KAF9688827.1"/>
    </source>
</evidence>
<dbReference type="GO" id="GO:0008146">
    <property type="term" value="F:sulfotransferase activity"/>
    <property type="evidence" value="ECO:0007669"/>
    <property type="project" value="InterPro"/>
</dbReference>
<dbReference type="Pfam" id="PF00685">
    <property type="entry name" value="Sulfotransfer_1"/>
    <property type="match status" value="2"/>
</dbReference>
<feature type="domain" description="Sulfotransferase" evidence="3">
    <location>
        <begin position="60"/>
        <end position="320"/>
    </location>
</feature>
<dbReference type="Gene3D" id="3.40.50.300">
    <property type="entry name" value="P-loop containing nucleotide triphosphate hydrolases"/>
    <property type="match status" value="2"/>
</dbReference>
<comment type="similarity">
    <text evidence="1">Belongs to the sulfotransferase 1 family.</text>
</comment>
<evidence type="ECO:0000259" key="3">
    <source>
        <dbReference type="Pfam" id="PF00685"/>
    </source>
</evidence>
<dbReference type="OrthoDB" id="205623at2759"/>
<dbReference type="InterPro" id="IPR027417">
    <property type="entry name" value="P-loop_NTPase"/>
</dbReference>
<proteinExistence type="inferred from homology"/>
<protein>
    <recommendedName>
        <fullName evidence="3">Sulfotransferase domain-containing protein</fullName>
    </recommendedName>
</protein>
<name>A0A835N9F1_9ROSI</name>
<gene>
    <name evidence="4" type="ORF">SADUNF_Sadunf01G0028500</name>
</gene>
<dbReference type="AlphaFoldDB" id="A0A835N9F1"/>
<dbReference type="PANTHER" id="PTHR11783">
    <property type="entry name" value="SULFOTRANSFERASE SULT"/>
    <property type="match status" value="1"/>
</dbReference>
<evidence type="ECO:0000256" key="1">
    <source>
        <dbReference type="ARBA" id="ARBA00005771"/>
    </source>
</evidence>
<keyword evidence="2" id="KW-0808">Transferase</keyword>
<comment type="caution">
    <text evidence="4">The sequence shown here is derived from an EMBL/GenBank/DDBJ whole genome shotgun (WGS) entry which is preliminary data.</text>
</comment>
<dbReference type="InterPro" id="IPR000863">
    <property type="entry name" value="Sulfotransferase_dom"/>
</dbReference>
<feature type="domain" description="Sulfotransferase" evidence="3">
    <location>
        <begin position="379"/>
        <end position="637"/>
    </location>
</feature>